<proteinExistence type="predicted"/>
<gene>
    <name evidence="4" type="ORF">JRV97_08140</name>
</gene>
<dbReference type="InterPro" id="IPR029787">
    <property type="entry name" value="Nucleotide_cyclase"/>
</dbReference>
<dbReference type="InterPro" id="IPR050469">
    <property type="entry name" value="Diguanylate_Cyclase"/>
</dbReference>
<evidence type="ECO:0000313" key="4">
    <source>
        <dbReference type="EMBL" id="WGS64336.1"/>
    </source>
</evidence>
<dbReference type="PANTHER" id="PTHR45138:SF6">
    <property type="entry name" value="DIGUANYLATE CYCLASE DGCN"/>
    <property type="match status" value="1"/>
</dbReference>
<evidence type="ECO:0000259" key="3">
    <source>
        <dbReference type="PROSITE" id="PS50887"/>
    </source>
</evidence>
<feature type="domain" description="GGDEF" evidence="3">
    <location>
        <begin position="357"/>
        <end position="479"/>
    </location>
</feature>
<evidence type="ECO:0000256" key="1">
    <source>
        <dbReference type="SAM" id="Coils"/>
    </source>
</evidence>
<dbReference type="Gene3D" id="3.30.450.40">
    <property type="match status" value="1"/>
</dbReference>
<name>A0ABY8PNX7_9BACT</name>
<keyword evidence="1" id="KW-0175">Coiled coil</keyword>
<accession>A0ABY8PNX7</accession>
<dbReference type="InterPro" id="IPR029016">
    <property type="entry name" value="GAF-like_dom_sf"/>
</dbReference>
<dbReference type="InterPro" id="IPR043128">
    <property type="entry name" value="Rev_trsase/Diguanyl_cyclase"/>
</dbReference>
<evidence type="ECO:0000313" key="5">
    <source>
        <dbReference type="Proteomes" id="UP001232493"/>
    </source>
</evidence>
<dbReference type="EMBL" id="CP069362">
    <property type="protein sequence ID" value="WGS64336.1"/>
    <property type="molecule type" value="Genomic_DNA"/>
</dbReference>
<dbReference type="SUPFAM" id="SSF55073">
    <property type="entry name" value="Nucleotide cyclase"/>
    <property type="match status" value="1"/>
</dbReference>
<dbReference type="PROSITE" id="PS50887">
    <property type="entry name" value="GGDEF"/>
    <property type="match status" value="1"/>
</dbReference>
<feature type="coiled-coil region" evidence="1">
    <location>
        <begin position="125"/>
        <end position="155"/>
    </location>
</feature>
<evidence type="ECO:0000256" key="2">
    <source>
        <dbReference type="SAM" id="Phobius"/>
    </source>
</evidence>
<reference evidence="4 5" key="1">
    <citation type="submission" date="2021-02" db="EMBL/GenBank/DDBJ databases">
        <title>Characterization of Marinitoga sp. nov. str. BP5-C20A.</title>
        <authorList>
            <person name="Erauso G."/>
            <person name="Postec A."/>
        </authorList>
    </citation>
    <scope>NUCLEOTIDE SEQUENCE [LARGE SCALE GENOMIC DNA]</scope>
    <source>
        <strain evidence="4 5">BP5-C20A</strain>
    </source>
</reference>
<protein>
    <submittedName>
        <fullName evidence="4">GGDEF domain-containing protein</fullName>
    </submittedName>
</protein>
<dbReference type="NCBIfam" id="TIGR00254">
    <property type="entry name" value="GGDEF"/>
    <property type="match status" value="1"/>
</dbReference>
<sequence>MLYISIIFFIIAISTFAYLYLKTKNKLKREIKNFYSILDKLPFFIAIHNMEDIYYLSPGVEKVIGKKINKVSEYLDLFSKGEKVKILQVLSNEKEGFFQNTIREIMGKIYYITSSKINFFDTEFVLEVFKDITELSNKNKELEEMQRSIEVLDNIRNLTYTKNFNLSGTMESMFNYLRKISLIDIFAYNTLLEDKRSAKVTIYYENKKIEKKLDKSEKTLAWYFFDNNLDKLYVPEAFSFSKDGYKSSIDSYEFDENLNELTLYIFPYYFENKIHGLFAFGKKGKDAYSEKDKKILESIASHIDFVIKYQYILKKYNEEKNHFKELATKDALTQLYSRYYFNEWILKHAEYLKRKNKVSILVMIDIDKFKHINDTYGHVVGDEVLKFISNRFLENIRSMDIGVRFGGDEFLLVFPEASIDDIAKKMEIISEELKNNPFDFEISISYGISEFNGENYIKALKKADEEMYKMKNMKNGNNN</sequence>
<dbReference type="Proteomes" id="UP001232493">
    <property type="component" value="Chromosome"/>
</dbReference>
<dbReference type="CDD" id="cd01949">
    <property type="entry name" value="GGDEF"/>
    <property type="match status" value="1"/>
</dbReference>
<dbReference type="Gene3D" id="3.30.70.270">
    <property type="match status" value="1"/>
</dbReference>
<organism evidence="4 5">
    <name type="scientific">Marinitoga aeolica</name>
    <dbReference type="NCBI Taxonomy" id="2809031"/>
    <lineage>
        <taxon>Bacteria</taxon>
        <taxon>Thermotogati</taxon>
        <taxon>Thermotogota</taxon>
        <taxon>Thermotogae</taxon>
        <taxon>Petrotogales</taxon>
        <taxon>Petrotogaceae</taxon>
        <taxon>Marinitoga</taxon>
    </lineage>
</organism>
<keyword evidence="2" id="KW-0472">Membrane</keyword>
<keyword evidence="2" id="KW-0812">Transmembrane</keyword>
<keyword evidence="2" id="KW-1133">Transmembrane helix</keyword>
<keyword evidence="5" id="KW-1185">Reference proteome</keyword>
<dbReference type="SMART" id="SM00267">
    <property type="entry name" value="GGDEF"/>
    <property type="match status" value="1"/>
</dbReference>
<dbReference type="RefSeq" id="WP_280997909.1">
    <property type="nucleotide sequence ID" value="NZ_CP069362.1"/>
</dbReference>
<dbReference type="PANTHER" id="PTHR45138">
    <property type="entry name" value="REGULATORY COMPONENTS OF SENSORY TRANSDUCTION SYSTEM"/>
    <property type="match status" value="1"/>
</dbReference>
<dbReference type="Pfam" id="PF00990">
    <property type="entry name" value="GGDEF"/>
    <property type="match status" value="1"/>
</dbReference>
<feature type="transmembrane region" description="Helical" evidence="2">
    <location>
        <begin position="6"/>
        <end position="21"/>
    </location>
</feature>
<dbReference type="InterPro" id="IPR000160">
    <property type="entry name" value="GGDEF_dom"/>
</dbReference>